<feature type="transmembrane region" description="Helical" evidence="1">
    <location>
        <begin position="12"/>
        <end position="34"/>
    </location>
</feature>
<reference evidence="2 3" key="1">
    <citation type="submission" date="2013-08" db="EMBL/GenBank/DDBJ databases">
        <title>The genome sequence of Knoellia aerolata.</title>
        <authorList>
            <person name="Zhu W."/>
            <person name="Wang G."/>
        </authorList>
    </citation>
    <scope>NUCLEOTIDE SEQUENCE [LARGE SCALE GENOMIC DNA]</scope>
    <source>
        <strain evidence="2 3">DSM 18566</strain>
    </source>
</reference>
<organism evidence="2 3">
    <name type="scientific">Knoellia aerolata DSM 18566</name>
    <dbReference type="NCBI Taxonomy" id="1385519"/>
    <lineage>
        <taxon>Bacteria</taxon>
        <taxon>Bacillati</taxon>
        <taxon>Actinomycetota</taxon>
        <taxon>Actinomycetes</taxon>
        <taxon>Micrococcales</taxon>
        <taxon>Intrasporangiaceae</taxon>
        <taxon>Knoellia</taxon>
    </lineage>
</organism>
<dbReference type="AlphaFoldDB" id="A0A0A0JWD6"/>
<dbReference type="STRING" id="1385519.N801_09840"/>
<proteinExistence type="predicted"/>
<gene>
    <name evidence="2" type="ORF">N801_09840</name>
</gene>
<comment type="caution">
    <text evidence="2">The sequence shown here is derived from an EMBL/GenBank/DDBJ whole genome shotgun (WGS) entry which is preliminary data.</text>
</comment>
<evidence type="ECO:0000313" key="3">
    <source>
        <dbReference type="Proteomes" id="UP000030013"/>
    </source>
</evidence>
<sequence length="81" mass="9411">MMWNDGMGWTGWVLMSLTAIAFWALVVFAVVALFRGTRSDPKQARDENDDDARRILDQRFARGEIDLDEYHARQLVLRSTH</sequence>
<keyword evidence="1" id="KW-0812">Transmembrane</keyword>
<evidence type="ECO:0000313" key="2">
    <source>
        <dbReference type="EMBL" id="KGN40974.1"/>
    </source>
</evidence>
<dbReference type="EMBL" id="AVPL01000026">
    <property type="protein sequence ID" value="KGN40974.1"/>
    <property type="molecule type" value="Genomic_DNA"/>
</dbReference>
<keyword evidence="1" id="KW-1133">Transmembrane helix</keyword>
<keyword evidence="3" id="KW-1185">Reference proteome</keyword>
<evidence type="ECO:0008006" key="4">
    <source>
        <dbReference type="Google" id="ProtNLM"/>
    </source>
</evidence>
<keyword evidence="1" id="KW-0472">Membrane</keyword>
<name>A0A0A0JWD6_9MICO</name>
<dbReference type="OrthoDB" id="3748887at2"/>
<dbReference type="eggNOG" id="COG3462">
    <property type="taxonomic scope" value="Bacteria"/>
</dbReference>
<protein>
    <recommendedName>
        <fullName evidence="4">SHOCT domain-containing protein</fullName>
    </recommendedName>
</protein>
<dbReference type="Proteomes" id="UP000030013">
    <property type="component" value="Unassembled WGS sequence"/>
</dbReference>
<accession>A0A0A0JWD6</accession>
<evidence type="ECO:0000256" key="1">
    <source>
        <dbReference type="SAM" id="Phobius"/>
    </source>
</evidence>